<feature type="region of interest" description="Disordered" evidence="1">
    <location>
        <begin position="137"/>
        <end position="179"/>
    </location>
</feature>
<feature type="compositionally biased region" description="Basic and acidic residues" evidence="1">
    <location>
        <begin position="137"/>
        <end position="173"/>
    </location>
</feature>
<reference evidence="2 3" key="1">
    <citation type="submission" date="2024-02" db="EMBL/GenBank/DDBJ databases">
        <authorList>
            <person name="Chen Y."/>
            <person name="Shah S."/>
            <person name="Dougan E. K."/>
            <person name="Thang M."/>
            <person name="Chan C."/>
        </authorList>
    </citation>
    <scope>NUCLEOTIDE SEQUENCE [LARGE SCALE GENOMIC DNA]</scope>
</reference>
<dbReference type="EMBL" id="CAXAMM010013619">
    <property type="protein sequence ID" value="CAK9031810.1"/>
    <property type="molecule type" value="Genomic_DNA"/>
</dbReference>
<accession>A0ABP0KY45</accession>
<dbReference type="Proteomes" id="UP001642464">
    <property type="component" value="Unassembled WGS sequence"/>
</dbReference>
<gene>
    <name evidence="2" type="ORF">SCF082_LOCUS19791</name>
</gene>
<evidence type="ECO:0000256" key="1">
    <source>
        <dbReference type="SAM" id="MobiDB-lite"/>
    </source>
</evidence>
<name>A0ABP0KY45_9DINO</name>
<evidence type="ECO:0000313" key="2">
    <source>
        <dbReference type="EMBL" id="CAK9031810.1"/>
    </source>
</evidence>
<evidence type="ECO:0000313" key="3">
    <source>
        <dbReference type="Proteomes" id="UP001642464"/>
    </source>
</evidence>
<proteinExistence type="predicted"/>
<sequence length="179" mass="20315">MANNNKDVNEVMERAKRGVGGGVTMQDCLFLKRNMEPQLEYPPYCSYLLNSAKKTGLLSRRNSRVARAWDISDGHGDRHMRITEPVEGGALDNVNPAEAESFDDIFMKSRTPAQQEKIHKLHIRTASRGAKPRVNYEEFVSKTENQKAVVRETTKELTRRASRRSEAKMRKAQEAPLVA</sequence>
<organism evidence="2 3">
    <name type="scientific">Durusdinium trenchii</name>
    <dbReference type="NCBI Taxonomy" id="1381693"/>
    <lineage>
        <taxon>Eukaryota</taxon>
        <taxon>Sar</taxon>
        <taxon>Alveolata</taxon>
        <taxon>Dinophyceae</taxon>
        <taxon>Suessiales</taxon>
        <taxon>Symbiodiniaceae</taxon>
        <taxon>Durusdinium</taxon>
    </lineage>
</organism>
<keyword evidence="3" id="KW-1185">Reference proteome</keyword>
<comment type="caution">
    <text evidence="2">The sequence shown here is derived from an EMBL/GenBank/DDBJ whole genome shotgun (WGS) entry which is preliminary data.</text>
</comment>
<protein>
    <submittedName>
        <fullName evidence="2">Uncharacterized protein</fullName>
    </submittedName>
</protein>